<dbReference type="EMBL" id="MCBS01008719">
    <property type="protein sequence ID" value="RKF85027.1"/>
    <property type="molecule type" value="Genomic_DNA"/>
</dbReference>
<accession>A0A420JCD1</accession>
<comment type="caution">
    <text evidence="1">The sequence shown here is derived from an EMBL/GenBank/DDBJ whole genome shotgun (WGS) entry which is preliminary data.</text>
</comment>
<protein>
    <submittedName>
        <fullName evidence="1">Integrase and RNaseH domain-containing protein</fullName>
    </submittedName>
</protein>
<dbReference type="AlphaFoldDB" id="A0A420JCD1"/>
<gene>
    <name evidence="1" type="ORF">GcM1_087005</name>
</gene>
<sequence length="198" mass="23416">MQNAINTKIREKQPQLQFVNNEYLKDENETYWTDRKFSTSALPRRGNYTNKFNRGNYQCENVNLCESTHDNRKRYQRPKEKICYVCGKKTFWPSKHPIKERYSAFNKYRDNANSMNRDPSIQAFQTFLSDFEGLEIEDYDKNMDAEDNDIGLYPEEQGKDEKFFTKFGNVDQHLTLAALNDNSVFHALTALILLRPLL</sequence>
<proteinExistence type="predicted"/>
<evidence type="ECO:0000313" key="1">
    <source>
        <dbReference type="EMBL" id="RKF85027.1"/>
    </source>
</evidence>
<dbReference type="Proteomes" id="UP000285326">
    <property type="component" value="Unassembled WGS sequence"/>
</dbReference>
<reference evidence="1 2" key="1">
    <citation type="journal article" date="2018" name="BMC Genomics">
        <title>Comparative genome analyses reveal sequence features reflecting distinct modes of host-adaptation between dicot and monocot powdery mildew.</title>
        <authorList>
            <person name="Wu Y."/>
            <person name="Ma X."/>
            <person name="Pan Z."/>
            <person name="Kale S.D."/>
            <person name="Song Y."/>
            <person name="King H."/>
            <person name="Zhang Q."/>
            <person name="Presley C."/>
            <person name="Deng X."/>
            <person name="Wei C.I."/>
            <person name="Xiao S."/>
        </authorList>
    </citation>
    <scope>NUCLEOTIDE SEQUENCE [LARGE SCALE GENOMIC DNA]</scope>
    <source>
        <strain evidence="1">UMSG1</strain>
    </source>
</reference>
<evidence type="ECO:0000313" key="2">
    <source>
        <dbReference type="Proteomes" id="UP000285326"/>
    </source>
</evidence>
<name>A0A420JCD1_9PEZI</name>
<organism evidence="1 2">
    <name type="scientific">Golovinomyces cichoracearum</name>
    <dbReference type="NCBI Taxonomy" id="62708"/>
    <lineage>
        <taxon>Eukaryota</taxon>
        <taxon>Fungi</taxon>
        <taxon>Dikarya</taxon>
        <taxon>Ascomycota</taxon>
        <taxon>Pezizomycotina</taxon>
        <taxon>Leotiomycetes</taxon>
        <taxon>Erysiphales</taxon>
        <taxon>Erysiphaceae</taxon>
        <taxon>Golovinomyces</taxon>
    </lineage>
</organism>